<feature type="transmembrane region" description="Helical" evidence="1">
    <location>
        <begin position="62"/>
        <end position="82"/>
    </location>
</feature>
<accession>A0A117E3F9</accession>
<dbReference type="VEuPathDB" id="FungiDB:ASPNIDRAFT2_1132812"/>
<organism evidence="3 4">
    <name type="scientific">Aspergillus niger</name>
    <dbReference type="NCBI Taxonomy" id="5061"/>
    <lineage>
        <taxon>Eukaryota</taxon>
        <taxon>Fungi</taxon>
        <taxon>Dikarya</taxon>
        <taxon>Ascomycota</taxon>
        <taxon>Pezizomycotina</taxon>
        <taxon>Eurotiomycetes</taxon>
        <taxon>Eurotiomycetidae</taxon>
        <taxon>Eurotiales</taxon>
        <taxon>Aspergillaceae</taxon>
        <taxon>Aspergillus</taxon>
        <taxon>Aspergillus subgen. Circumdati</taxon>
    </lineage>
</organism>
<sequence length="261" mass="28510">MNGIFAADLAAYLILSPIVVYNFITHRWTGFLAWYSLTMFCSARVIGGALGVRDTSSMTANIIQSVGVTPLILCVDGLVHEARTYRYPYASRRLNWSVVIGTSVTMVVAISLSIKACLDIFENKAQSDDYSLWKAGSALVVVVWIFQIGWSIYSLQFHDKGIQGPGYQGGTALLQGALVALAFIGVRVIYALVAVCTESKDLSPVYGLKSVRVVLMFLPELFATVTIIVVGVRTRRLRELKDETDYGKLDVVQPTSIGIAA</sequence>
<name>A0A117E3F9_ASPNG</name>
<dbReference type="PANTHER" id="PTHR42109">
    <property type="entry name" value="UNPLACED GENOMIC SCAFFOLD UM_SCAF_CONTIG_1.265, WHOLE GENOME SHOTGUN SEQUENCE"/>
    <property type="match status" value="1"/>
</dbReference>
<evidence type="ECO:0000256" key="1">
    <source>
        <dbReference type="SAM" id="Phobius"/>
    </source>
</evidence>
<feature type="transmembrane region" description="Helical" evidence="1">
    <location>
        <begin position="173"/>
        <end position="193"/>
    </location>
</feature>
<dbReference type="InterPro" id="IPR056119">
    <property type="entry name" value="DUF7702"/>
</dbReference>
<dbReference type="OrthoDB" id="2560628at2759"/>
<reference evidence="4" key="1">
    <citation type="journal article" date="2016" name="Genome Announc.">
        <title>Draft genome sequence of Aspergillus niger strain An76.</title>
        <authorList>
            <person name="Gong W."/>
            <person name="Cheng Z."/>
            <person name="Zhang H."/>
            <person name="Liu L."/>
            <person name="Gao P."/>
            <person name="Wang L."/>
        </authorList>
    </citation>
    <scope>NUCLEOTIDE SEQUENCE [LARGE SCALE GENOMIC DNA]</scope>
    <source>
        <strain evidence="4">An76</strain>
    </source>
</reference>
<feature type="transmembrane region" description="Helical" evidence="1">
    <location>
        <begin position="6"/>
        <end position="24"/>
    </location>
</feature>
<dbReference type="EMBL" id="BCMY01000024">
    <property type="protein sequence ID" value="GAQ47028.1"/>
    <property type="molecule type" value="Genomic_DNA"/>
</dbReference>
<dbReference type="VEuPathDB" id="FungiDB:An05g01030"/>
<evidence type="ECO:0000259" key="2">
    <source>
        <dbReference type="Pfam" id="PF24800"/>
    </source>
</evidence>
<keyword evidence="1" id="KW-0812">Transmembrane</keyword>
<keyword evidence="1" id="KW-0472">Membrane</keyword>
<keyword evidence="1" id="KW-1133">Transmembrane helix</keyword>
<feature type="transmembrane region" description="Helical" evidence="1">
    <location>
        <begin position="31"/>
        <end position="50"/>
    </location>
</feature>
<feature type="transmembrane region" description="Helical" evidence="1">
    <location>
        <begin position="132"/>
        <end position="153"/>
    </location>
</feature>
<dbReference type="Pfam" id="PF24800">
    <property type="entry name" value="DUF7702"/>
    <property type="match status" value="1"/>
</dbReference>
<feature type="transmembrane region" description="Helical" evidence="1">
    <location>
        <begin position="213"/>
        <end position="232"/>
    </location>
</feature>
<dbReference type="PANTHER" id="PTHR42109:SF3">
    <property type="entry name" value="INTEGRAL MEMBRANE PROTEIN (AFU_ORTHOLOGUE AFUA_5G00100)"/>
    <property type="match status" value="1"/>
</dbReference>
<dbReference type="VEuPathDB" id="FungiDB:ATCC64974_42030"/>
<dbReference type="Proteomes" id="UP000068243">
    <property type="component" value="Unassembled WGS sequence"/>
</dbReference>
<evidence type="ECO:0000313" key="4">
    <source>
        <dbReference type="Proteomes" id="UP000068243"/>
    </source>
</evidence>
<proteinExistence type="predicted"/>
<feature type="domain" description="DUF7702" evidence="2">
    <location>
        <begin position="2"/>
        <end position="235"/>
    </location>
</feature>
<feature type="transmembrane region" description="Helical" evidence="1">
    <location>
        <begin position="94"/>
        <end position="112"/>
    </location>
</feature>
<dbReference type="OMA" id="VYWSHRW"/>
<gene>
    <name evidence="3" type="ORF">ABL_09689</name>
</gene>
<dbReference type="VEuPathDB" id="FungiDB:M747DRAFT_345208"/>
<evidence type="ECO:0000313" key="3">
    <source>
        <dbReference type="EMBL" id="GAQ47028.1"/>
    </source>
</evidence>
<protein>
    <submittedName>
        <fullName evidence="3">Integral membrane protein</fullName>
    </submittedName>
</protein>
<dbReference type="AlphaFoldDB" id="A0A117E3F9"/>
<comment type="caution">
    <text evidence="3">The sequence shown here is derived from an EMBL/GenBank/DDBJ whole genome shotgun (WGS) entry which is preliminary data.</text>
</comment>